<evidence type="ECO:0000313" key="9">
    <source>
        <dbReference type="Proteomes" id="UP000269542"/>
    </source>
</evidence>
<evidence type="ECO:0000256" key="6">
    <source>
        <dbReference type="ARBA" id="ARBA00023136"/>
    </source>
</evidence>
<dbReference type="GO" id="GO:0005524">
    <property type="term" value="F:ATP binding"/>
    <property type="evidence" value="ECO:0007669"/>
    <property type="project" value="UniProtKB-KW"/>
</dbReference>
<dbReference type="InterPro" id="IPR027417">
    <property type="entry name" value="P-loop_NTPase"/>
</dbReference>
<dbReference type="RefSeq" id="WP_126416606.1">
    <property type="nucleotide sequence ID" value="NZ_LR134476.1"/>
</dbReference>
<accession>A0A3S4Z5M6</accession>
<dbReference type="AlphaFoldDB" id="A0A3S4Z5M6"/>
<evidence type="ECO:0000256" key="5">
    <source>
        <dbReference type="ARBA" id="ARBA00022967"/>
    </source>
</evidence>
<dbReference type="InterPro" id="IPR003439">
    <property type="entry name" value="ABC_transporter-like_ATP-bd"/>
</dbReference>
<protein>
    <submittedName>
        <fullName evidence="8">Maltose/maltodextrin import ATP-binding protein MalK</fullName>
        <ecNumber evidence="8">3.6.3.19</ecNumber>
    </submittedName>
</protein>
<dbReference type="GO" id="GO:0140359">
    <property type="term" value="F:ABC-type transporter activity"/>
    <property type="evidence" value="ECO:0007669"/>
    <property type="project" value="UniProtKB-ARBA"/>
</dbReference>
<keyword evidence="6" id="KW-0472">Membrane</keyword>
<keyword evidence="2" id="KW-1003">Cell membrane</keyword>
<evidence type="ECO:0000256" key="3">
    <source>
        <dbReference type="ARBA" id="ARBA00022741"/>
    </source>
</evidence>
<keyword evidence="5" id="KW-1278">Translocase</keyword>
<dbReference type="InterPro" id="IPR017871">
    <property type="entry name" value="ABC_transporter-like_CS"/>
</dbReference>
<dbReference type="InterPro" id="IPR003593">
    <property type="entry name" value="AAA+_ATPase"/>
</dbReference>
<dbReference type="SUPFAM" id="SSF50331">
    <property type="entry name" value="MOP-like"/>
    <property type="match status" value="1"/>
</dbReference>
<proteinExistence type="predicted"/>
<keyword evidence="1" id="KW-0813">Transport</keyword>
<dbReference type="InterPro" id="IPR047641">
    <property type="entry name" value="ABC_transpr_MalK/UgpC-like"/>
</dbReference>
<name>A0A3S4Z5M6_9ACTO</name>
<sequence>MSIINISSLTKVYPGGEYPAVDNIDLSINEGEFLCLLGPSGCGKSTTLRMIAGLEAPSAGRIEIDGRVVDDVDAGQRIPAEQRELSLVFQSYALWPHMKVKDNVAFGPKIKKVDKETTKAVVADAMSKLAISDYAERYPSELSGGQQQRVAIARTLAAQNKIMLLDEPLSNLDARLRLEMRSEFQRIHRDTGATMIFVTHDQWEAMTLATRIVVMDKGTIQQEGTPMEIYGKPANRFVAEFMGSPPINIIEMSIHDWAQKTLADWLRGRGVQAESAGMRPEDMNFAFSRDEIPNDALGLELHCSGILPTGGSYIIEVTDGDNIWFGTTSRLPGVREGDDVVMWAYPKDVHLFDSAGMRVEHAD</sequence>
<feature type="domain" description="ABC transporter" evidence="7">
    <location>
        <begin position="4"/>
        <end position="242"/>
    </location>
</feature>
<dbReference type="Proteomes" id="UP000269542">
    <property type="component" value="Chromosome"/>
</dbReference>
<dbReference type="Gene3D" id="2.40.50.100">
    <property type="match status" value="1"/>
</dbReference>
<evidence type="ECO:0000259" key="7">
    <source>
        <dbReference type="PROSITE" id="PS50893"/>
    </source>
</evidence>
<keyword evidence="3" id="KW-0547">Nucleotide-binding</keyword>
<dbReference type="SMART" id="SM00382">
    <property type="entry name" value="AAA"/>
    <property type="match status" value="1"/>
</dbReference>
<dbReference type="EC" id="3.6.3.19" evidence="8"/>
<dbReference type="OrthoDB" id="9802264at2"/>
<keyword evidence="8" id="KW-0378">Hydrolase</keyword>
<evidence type="ECO:0000256" key="4">
    <source>
        <dbReference type="ARBA" id="ARBA00022840"/>
    </source>
</evidence>
<gene>
    <name evidence="8" type="primary">malK_1</name>
    <name evidence="8" type="ORF">NCTC13354_01214</name>
</gene>
<dbReference type="FunFam" id="3.40.50.300:FF:000042">
    <property type="entry name" value="Maltose/maltodextrin ABC transporter, ATP-binding protein"/>
    <property type="match status" value="1"/>
</dbReference>
<dbReference type="PROSITE" id="PS50893">
    <property type="entry name" value="ABC_TRANSPORTER_2"/>
    <property type="match status" value="1"/>
</dbReference>
<dbReference type="KEGG" id="tbw:NCTC13354_01214"/>
<evidence type="ECO:0000313" key="8">
    <source>
        <dbReference type="EMBL" id="VEI13499.1"/>
    </source>
</evidence>
<dbReference type="EMBL" id="LR134476">
    <property type="protein sequence ID" value="VEI13499.1"/>
    <property type="molecule type" value="Genomic_DNA"/>
</dbReference>
<dbReference type="InterPro" id="IPR008995">
    <property type="entry name" value="Mo/tungstate-bd_C_term_dom"/>
</dbReference>
<dbReference type="SUPFAM" id="SSF52540">
    <property type="entry name" value="P-loop containing nucleoside triphosphate hydrolases"/>
    <property type="match status" value="1"/>
</dbReference>
<dbReference type="Gene3D" id="3.40.50.300">
    <property type="entry name" value="P-loop containing nucleotide triphosphate hydrolases"/>
    <property type="match status" value="1"/>
</dbReference>
<dbReference type="PANTHER" id="PTHR43875">
    <property type="entry name" value="MALTODEXTRIN IMPORT ATP-BINDING PROTEIN MSMX"/>
    <property type="match status" value="1"/>
</dbReference>
<evidence type="ECO:0000256" key="2">
    <source>
        <dbReference type="ARBA" id="ARBA00022475"/>
    </source>
</evidence>
<dbReference type="GO" id="GO:0055052">
    <property type="term" value="C:ATP-binding cassette (ABC) transporter complex, substrate-binding subunit-containing"/>
    <property type="evidence" value="ECO:0007669"/>
    <property type="project" value="TreeGrafter"/>
</dbReference>
<dbReference type="PROSITE" id="PS00211">
    <property type="entry name" value="ABC_TRANSPORTER_1"/>
    <property type="match status" value="1"/>
</dbReference>
<dbReference type="Pfam" id="PF00005">
    <property type="entry name" value="ABC_tran"/>
    <property type="match status" value="1"/>
</dbReference>
<keyword evidence="9" id="KW-1185">Reference proteome</keyword>
<evidence type="ECO:0000256" key="1">
    <source>
        <dbReference type="ARBA" id="ARBA00022448"/>
    </source>
</evidence>
<keyword evidence="4 8" id="KW-0067">ATP-binding</keyword>
<dbReference type="GO" id="GO:0016887">
    <property type="term" value="F:ATP hydrolysis activity"/>
    <property type="evidence" value="ECO:0007669"/>
    <property type="project" value="InterPro"/>
</dbReference>
<organism evidence="8 9">
    <name type="scientific">Trueperella bialowiezensis</name>
    <dbReference type="NCBI Taxonomy" id="312285"/>
    <lineage>
        <taxon>Bacteria</taxon>
        <taxon>Bacillati</taxon>
        <taxon>Actinomycetota</taxon>
        <taxon>Actinomycetes</taxon>
        <taxon>Actinomycetales</taxon>
        <taxon>Actinomycetaceae</taxon>
        <taxon>Trueperella</taxon>
    </lineage>
</organism>
<dbReference type="PANTHER" id="PTHR43875:SF15">
    <property type="entry name" value="TREHALOSE IMPORT ATP-BINDING PROTEIN SUGC"/>
    <property type="match status" value="1"/>
</dbReference>
<reference evidence="8 9" key="1">
    <citation type="submission" date="2018-12" db="EMBL/GenBank/DDBJ databases">
        <authorList>
            <consortium name="Pathogen Informatics"/>
        </authorList>
    </citation>
    <scope>NUCLEOTIDE SEQUENCE [LARGE SCALE GENOMIC DNA]</scope>
    <source>
        <strain evidence="8 9">NCTC13354</strain>
    </source>
</reference>